<dbReference type="SMART" id="SM00079">
    <property type="entry name" value="PBPe"/>
    <property type="match status" value="1"/>
</dbReference>
<keyword evidence="20" id="KW-0732">Signal</keyword>
<keyword evidence="18" id="KW-1015">Disulfide bond</keyword>
<evidence type="ECO:0000256" key="2">
    <source>
        <dbReference type="ARBA" id="ARBA00008685"/>
    </source>
</evidence>
<feature type="signal peptide" evidence="20">
    <location>
        <begin position="1"/>
        <end position="24"/>
    </location>
</feature>
<dbReference type="Gene3D" id="3.40.190.10">
    <property type="entry name" value="Periplasmic binding protein-like II"/>
    <property type="match status" value="3"/>
</dbReference>
<evidence type="ECO:0000256" key="3">
    <source>
        <dbReference type="ARBA" id="ARBA00022448"/>
    </source>
</evidence>
<evidence type="ECO:0000256" key="14">
    <source>
        <dbReference type="ARBA" id="ARBA00023303"/>
    </source>
</evidence>
<dbReference type="InterPro" id="IPR019594">
    <property type="entry name" value="Glu/Gly-bd"/>
</dbReference>
<evidence type="ECO:0000256" key="6">
    <source>
        <dbReference type="ARBA" id="ARBA00022989"/>
    </source>
</evidence>
<feature type="binding site" evidence="16">
    <location>
        <position position="560"/>
    </location>
    <ligand>
        <name>L-glutamate</name>
        <dbReference type="ChEBI" id="CHEBI:29985"/>
    </ligand>
</feature>
<feature type="domain" description="Ionotropic glutamate receptor L-glutamate and glycine-binding" evidence="22">
    <location>
        <begin position="486"/>
        <end position="544"/>
    </location>
</feature>
<dbReference type="Gene3D" id="3.40.50.2300">
    <property type="match status" value="2"/>
</dbReference>
<keyword evidence="5 19" id="KW-0812">Transmembrane</keyword>
<keyword evidence="14" id="KW-0407">Ion channel</keyword>
<keyword evidence="6 19" id="KW-1133">Transmembrane helix</keyword>
<evidence type="ECO:0000256" key="20">
    <source>
        <dbReference type="SAM" id="SignalP"/>
    </source>
</evidence>
<reference evidence="24" key="1">
    <citation type="submission" date="2011-05" db="EMBL/GenBank/DDBJ databases">
        <authorList>
            <person name="Richards S.R."/>
            <person name="Qu J."/>
            <person name="Jiang H."/>
            <person name="Jhangiani S.N."/>
            <person name="Agravi P."/>
            <person name="Goodspeed R."/>
            <person name="Gross S."/>
            <person name="Mandapat C."/>
            <person name="Jackson L."/>
            <person name="Mathew T."/>
            <person name="Pu L."/>
            <person name="Thornton R."/>
            <person name="Saada N."/>
            <person name="Wilczek-Boney K.B."/>
            <person name="Lee S."/>
            <person name="Kovar C."/>
            <person name="Wu Y."/>
            <person name="Scherer S.E."/>
            <person name="Worley K.C."/>
            <person name="Muzny D.M."/>
            <person name="Gibbs R."/>
        </authorList>
    </citation>
    <scope>NUCLEOTIDE SEQUENCE</scope>
    <source>
        <strain evidence="24">Brora</strain>
    </source>
</reference>
<keyword evidence="12" id="KW-0628">Postsynaptic cell membrane</keyword>
<dbReference type="Proteomes" id="UP000014500">
    <property type="component" value="Unassembled WGS sequence"/>
</dbReference>
<evidence type="ECO:0000256" key="10">
    <source>
        <dbReference type="ARBA" id="ARBA00023170"/>
    </source>
</evidence>
<evidence type="ECO:0000256" key="19">
    <source>
        <dbReference type="SAM" id="Phobius"/>
    </source>
</evidence>
<keyword evidence="24" id="KW-1185">Reference proteome</keyword>
<comment type="similarity">
    <text evidence="2">Belongs to the glutamate-gated ion channel (TC 1.A.10.1) family.</text>
</comment>
<evidence type="ECO:0000256" key="12">
    <source>
        <dbReference type="ARBA" id="ARBA00023257"/>
    </source>
</evidence>
<dbReference type="GO" id="GO:0015276">
    <property type="term" value="F:ligand-gated monoatomic ion channel activity"/>
    <property type="evidence" value="ECO:0007669"/>
    <property type="project" value="InterPro"/>
</dbReference>
<feature type="disulfide bond" evidence="18">
    <location>
        <begin position="784"/>
        <end position="837"/>
    </location>
</feature>
<reference evidence="23" key="2">
    <citation type="submission" date="2015-02" db="UniProtKB">
        <authorList>
            <consortium name="EnsemblMetazoa"/>
        </authorList>
    </citation>
    <scope>IDENTIFICATION</scope>
</reference>
<evidence type="ECO:0000256" key="16">
    <source>
        <dbReference type="PIRSR" id="PIRSR601508-1"/>
    </source>
</evidence>
<dbReference type="eggNOG" id="KOG1054">
    <property type="taxonomic scope" value="Eukaryota"/>
</dbReference>
<evidence type="ECO:0008006" key="25">
    <source>
        <dbReference type="Google" id="ProtNLM"/>
    </source>
</evidence>
<sequence>MRPGVCDVLVTAFLLLVSIEYVRCVRGIGSRDETKSSKKVLTLGVILPHTTFGIRIRAYNRKLASTIDDLKKNRFPVLNFTSVFDIDRPEVVPMQLTPSPTDILYALCERFLSKNVSAILYITNTELYGIKTASAQYFLQLAGYLGIPVICWNADNSGLETKTYKSLTLQLAPSIDHQSKAMLSILKRYSWHQFSIVTSQIAGHTNFIEAVRDNLQTPDFRFVLLSIISLDTNNFEMMQNKLSRLRNTDTRIILLYATRDEAINIVSAARGLGLMQRDYVWIATQSIIGNTPETPPANFPSGMLGVHFDTGEDGLQNQIEKGVKVFGHGLELYVNSPHLTRNVSVQPNLSCSGKGASQWLSGEVFYNFLRNVSISVGGSKPNLEFNIDGTIKYAELEVMNLNLHHRWEKIGTWAKDGLDIKDIVWPGNSHVPPPGVPEKFHLKVMFLEEPPFIHLSPPDPVNGQCVNRGVPCRVASEADMAKVNKTMASRNESYFQCCSGFCIDLLQKFATDLGFTYELSRVEDGVWGTETNGVWNGLIAALINRKTEVVFTALNINSYREAVIDFTVPFMETGISVVVAKRTGIVSPKAFLEPFDTMSWLLLLVVSIQVATFAIFLFEWCSPSGYNMKIQPPRDHKFSLFRTYWMVWAILFGAAVNVDCPRGYTARFMSNMWALFAVVFLAIYTANLAAFMITREEFYELSGIDDKLLLNPYSVKPPFRFGTIPYSNTEVIMQKSFPEMYGWMKKFNRRTVQEGVSDIKKGKLEAFVYDATVLDYLVSQDDECKLLTVGGWYSMTGYGIAFPRNSKYLDSFNKYMMIYRENGDLERLQRFWMAGACNPYKQERTSSKPLSWNQFMSAFILLACGILLAFILLALEYIYIKYVRKHLAKRDTGGCCSLLSLSMGKSLTFRGAVFEAHDIVKHHRCQDPICDSHLVKVTRDLDLARIKIKHLERELKLRGNSPQKRSPYHVGLGSNYVFKARDWEENHVISVESMDPPIYCGRKQQPQHHHGYRCSPVPIEITEIETVL</sequence>
<evidence type="ECO:0000313" key="23">
    <source>
        <dbReference type="EnsemblMetazoa" id="SMAR011168-PA"/>
    </source>
</evidence>
<dbReference type="InterPro" id="IPR001828">
    <property type="entry name" value="ANF_lig-bd_rcpt"/>
</dbReference>
<name>T1JBL9_STRMM</name>
<evidence type="ECO:0000256" key="4">
    <source>
        <dbReference type="ARBA" id="ARBA00022475"/>
    </source>
</evidence>
<evidence type="ECO:0000256" key="7">
    <source>
        <dbReference type="ARBA" id="ARBA00023018"/>
    </source>
</evidence>
<evidence type="ECO:0000256" key="5">
    <source>
        <dbReference type="ARBA" id="ARBA00022692"/>
    </source>
</evidence>
<feature type="transmembrane region" description="Helical" evidence="19">
    <location>
        <begin position="598"/>
        <end position="618"/>
    </location>
</feature>
<dbReference type="PRINTS" id="PR00177">
    <property type="entry name" value="NMDARECEPTOR"/>
</dbReference>
<dbReference type="InterPro" id="IPR028082">
    <property type="entry name" value="Peripla_BP_I"/>
</dbReference>
<dbReference type="SMART" id="SM00918">
    <property type="entry name" value="Lig_chan-Glu_bd"/>
    <property type="match status" value="1"/>
</dbReference>
<feature type="site" description="Crucial to convey clamshell closure to channel opening" evidence="17">
    <location>
        <position position="701"/>
    </location>
</feature>
<comment type="subcellular location">
    <subcellularLocation>
        <location evidence="1">Cell membrane</location>
        <topology evidence="1">Multi-pass membrane protein</topology>
    </subcellularLocation>
    <subcellularLocation>
        <location evidence="15">Postsynaptic cell membrane</location>
    </subcellularLocation>
</comment>
<dbReference type="InterPro" id="IPR001508">
    <property type="entry name" value="Iono_Glu_rcpt_met"/>
</dbReference>
<feature type="transmembrane region" description="Helical" evidence="19">
    <location>
        <begin position="858"/>
        <end position="880"/>
    </location>
</feature>
<evidence type="ECO:0000256" key="15">
    <source>
        <dbReference type="ARBA" id="ARBA00034100"/>
    </source>
</evidence>
<keyword evidence="7" id="KW-0770">Synapse</keyword>
<keyword evidence="8" id="KW-0406">Ion transport</keyword>
<dbReference type="SUPFAM" id="SSF53822">
    <property type="entry name" value="Periplasmic binding protein-like I"/>
    <property type="match status" value="1"/>
</dbReference>
<keyword evidence="9 19" id="KW-0472">Membrane</keyword>
<dbReference type="SUPFAM" id="SSF53850">
    <property type="entry name" value="Periplasmic binding protein-like II"/>
    <property type="match status" value="1"/>
</dbReference>
<dbReference type="Pfam" id="PF01094">
    <property type="entry name" value="ANF_receptor"/>
    <property type="match status" value="1"/>
</dbReference>
<dbReference type="EnsemblMetazoa" id="SMAR011168-RA">
    <property type="protein sequence ID" value="SMAR011168-PA"/>
    <property type="gene ID" value="SMAR011168"/>
</dbReference>
<feature type="domain" description="Ionotropic glutamate receptor C-terminal" evidence="21">
    <location>
        <begin position="482"/>
        <end position="835"/>
    </location>
</feature>
<dbReference type="Pfam" id="PF10613">
    <property type="entry name" value="Lig_chan-Glu_bd"/>
    <property type="match status" value="1"/>
</dbReference>
<accession>T1JBL9</accession>
<dbReference type="eggNOG" id="KOG1053">
    <property type="taxonomic scope" value="Eukaryota"/>
</dbReference>
<dbReference type="PANTHER" id="PTHR18966">
    <property type="entry name" value="IONOTROPIC GLUTAMATE RECEPTOR"/>
    <property type="match status" value="1"/>
</dbReference>
<feature type="binding site" evidence="16">
    <location>
        <position position="729"/>
    </location>
    <ligand>
        <name>L-glutamate</name>
        <dbReference type="ChEBI" id="CHEBI:29985"/>
    </ligand>
</feature>
<protein>
    <recommendedName>
        <fullName evidence="25">Glutamate receptor ionotropic, NMDA 2B</fullName>
    </recommendedName>
</protein>
<proteinExistence type="inferred from homology"/>
<keyword evidence="11" id="KW-0325">Glycoprotein</keyword>
<feature type="transmembrane region" description="Helical" evidence="19">
    <location>
        <begin position="639"/>
        <end position="658"/>
    </location>
</feature>
<dbReference type="HOGENOM" id="CLU_002039_3_0_1"/>
<dbReference type="PhylomeDB" id="T1JBL9"/>
<dbReference type="FunFam" id="3.40.190.10:FF:000157">
    <property type="entry name" value="Glutamate receptor ionotropic, NMDA 2B"/>
    <property type="match status" value="1"/>
</dbReference>
<feature type="binding site" evidence="16">
    <location>
        <position position="770"/>
    </location>
    <ligand>
        <name>L-glutamate</name>
        <dbReference type="ChEBI" id="CHEBI:29985"/>
    </ligand>
</feature>
<dbReference type="GO" id="GO:0038023">
    <property type="term" value="F:signaling receptor activity"/>
    <property type="evidence" value="ECO:0007669"/>
    <property type="project" value="InterPro"/>
</dbReference>
<evidence type="ECO:0000256" key="18">
    <source>
        <dbReference type="PIRSR" id="PIRSR601508-3"/>
    </source>
</evidence>
<evidence type="ECO:0000256" key="1">
    <source>
        <dbReference type="ARBA" id="ARBA00004651"/>
    </source>
</evidence>
<dbReference type="InterPro" id="IPR001320">
    <property type="entry name" value="Iontro_rcpt_C"/>
</dbReference>
<keyword evidence="4" id="KW-1003">Cell membrane</keyword>
<dbReference type="AlphaFoldDB" id="T1JBL9"/>
<dbReference type="FunFam" id="3.40.190.10:FF:000155">
    <property type="entry name" value="Glutamate receptor ionotropic, NMDA 2B"/>
    <property type="match status" value="1"/>
</dbReference>
<keyword evidence="3" id="KW-0813">Transport</keyword>
<dbReference type="EMBL" id="JH432011">
    <property type="status" value="NOT_ANNOTATED_CDS"/>
    <property type="molecule type" value="Genomic_DNA"/>
</dbReference>
<keyword evidence="10" id="KW-0675">Receptor</keyword>
<evidence type="ECO:0000259" key="22">
    <source>
        <dbReference type="SMART" id="SM00918"/>
    </source>
</evidence>
<evidence type="ECO:0000259" key="21">
    <source>
        <dbReference type="SMART" id="SM00079"/>
    </source>
</evidence>
<dbReference type="OMA" id="TVSNAMF"/>
<evidence type="ECO:0000256" key="9">
    <source>
        <dbReference type="ARBA" id="ARBA00023136"/>
    </source>
</evidence>
<dbReference type="GO" id="GO:0045211">
    <property type="term" value="C:postsynaptic membrane"/>
    <property type="evidence" value="ECO:0007669"/>
    <property type="project" value="UniProtKB-SubCell"/>
</dbReference>
<dbReference type="Pfam" id="PF00060">
    <property type="entry name" value="Lig_chan"/>
    <property type="match status" value="1"/>
</dbReference>
<dbReference type="InterPro" id="IPR015683">
    <property type="entry name" value="Ionotropic_Glu_rcpt"/>
</dbReference>
<evidence type="ECO:0000256" key="17">
    <source>
        <dbReference type="PIRSR" id="PIRSR601508-2"/>
    </source>
</evidence>
<feature type="transmembrane region" description="Helical" evidence="19">
    <location>
        <begin position="670"/>
        <end position="693"/>
    </location>
</feature>
<dbReference type="STRING" id="126957.T1JBL9"/>
<evidence type="ECO:0000313" key="24">
    <source>
        <dbReference type="Proteomes" id="UP000014500"/>
    </source>
</evidence>
<organism evidence="23 24">
    <name type="scientific">Strigamia maritima</name>
    <name type="common">European centipede</name>
    <name type="synonym">Geophilus maritimus</name>
    <dbReference type="NCBI Taxonomy" id="126957"/>
    <lineage>
        <taxon>Eukaryota</taxon>
        <taxon>Metazoa</taxon>
        <taxon>Ecdysozoa</taxon>
        <taxon>Arthropoda</taxon>
        <taxon>Myriapoda</taxon>
        <taxon>Chilopoda</taxon>
        <taxon>Pleurostigmophora</taxon>
        <taxon>Geophilomorpha</taxon>
        <taxon>Linotaeniidae</taxon>
        <taxon>Strigamia</taxon>
    </lineage>
</organism>
<keyword evidence="13" id="KW-1071">Ligand-gated ion channel</keyword>
<evidence type="ECO:0000256" key="8">
    <source>
        <dbReference type="ARBA" id="ARBA00023065"/>
    </source>
</evidence>
<evidence type="ECO:0000256" key="11">
    <source>
        <dbReference type="ARBA" id="ARBA00023180"/>
    </source>
</evidence>
<feature type="chain" id="PRO_5004590468" description="Glutamate receptor ionotropic, NMDA 2B" evidence="20">
    <location>
        <begin position="25"/>
        <end position="1028"/>
    </location>
</feature>
<evidence type="ECO:0000256" key="13">
    <source>
        <dbReference type="ARBA" id="ARBA00023286"/>
    </source>
</evidence>